<feature type="domain" description="Ribosome maturation factor RimP C-terminal" evidence="5">
    <location>
        <begin position="86"/>
        <end position="152"/>
    </location>
</feature>
<comment type="similarity">
    <text evidence="3">Belongs to the RimP family.</text>
</comment>
<dbReference type="NCBIfam" id="NF000932">
    <property type="entry name" value="PRK00092.2-5"/>
    <property type="match status" value="1"/>
</dbReference>
<comment type="subcellular location">
    <subcellularLocation>
        <location evidence="3">Cytoplasm</location>
    </subcellularLocation>
</comment>
<evidence type="ECO:0000259" key="5">
    <source>
        <dbReference type="Pfam" id="PF17384"/>
    </source>
</evidence>
<dbReference type="Proteomes" id="UP000198346">
    <property type="component" value="Unassembled WGS sequence"/>
</dbReference>
<dbReference type="SUPFAM" id="SSF75420">
    <property type="entry name" value="YhbC-like, N-terminal domain"/>
    <property type="match status" value="1"/>
</dbReference>
<reference evidence="6 7" key="1">
    <citation type="submission" date="2017-07" db="EMBL/GenBank/DDBJ databases">
        <authorList>
            <person name="Sun Z.S."/>
            <person name="Albrecht U."/>
            <person name="Echele G."/>
            <person name="Lee C.C."/>
        </authorList>
    </citation>
    <scope>NUCLEOTIDE SEQUENCE [LARGE SCALE GENOMIC DNA]</scope>
    <source>
        <strain evidence="6 7">CGMCC 1.12710</strain>
    </source>
</reference>
<dbReference type="SUPFAM" id="SSF74942">
    <property type="entry name" value="YhbC-like, C-terminal domain"/>
    <property type="match status" value="1"/>
</dbReference>
<accession>A0A239PK06</accession>
<name>A0A239PK06_9PROT</name>
<dbReference type="GO" id="GO:0006412">
    <property type="term" value="P:translation"/>
    <property type="evidence" value="ECO:0007669"/>
    <property type="project" value="TreeGrafter"/>
</dbReference>
<dbReference type="Gene3D" id="2.30.30.180">
    <property type="entry name" value="Ribosome maturation factor RimP, C-terminal domain"/>
    <property type="match status" value="1"/>
</dbReference>
<dbReference type="Pfam" id="PF17384">
    <property type="entry name" value="DUF150_C"/>
    <property type="match status" value="1"/>
</dbReference>
<feature type="domain" description="Ribosome maturation factor RimP N-terminal" evidence="4">
    <location>
        <begin position="11"/>
        <end position="83"/>
    </location>
</feature>
<dbReference type="AlphaFoldDB" id="A0A239PK06"/>
<dbReference type="InterPro" id="IPR028998">
    <property type="entry name" value="RimP_C"/>
</dbReference>
<sequence>MQPIEEKIAALIEPVVRDAGFELVRVRVSGKQALTLQVMAERSDKTMSAEDCAALSRALSPVLDEADPIAGAYRLEVSSPGIDRPLTRLKDFEDWQGYEAKIELDRVVEGRRRFRGTLAGVEGENVMLDIEGEEETALIPFAWISAAKLVLTDALIRESLTAAKQAAATETTDEKRQHGEHP</sequence>
<evidence type="ECO:0000313" key="7">
    <source>
        <dbReference type="Proteomes" id="UP000198346"/>
    </source>
</evidence>
<dbReference type="Pfam" id="PF02576">
    <property type="entry name" value="RimP_N"/>
    <property type="match status" value="1"/>
</dbReference>
<keyword evidence="1 3" id="KW-0963">Cytoplasm</keyword>
<evidence type="ECO:0000256" key="1">
    <source>
        <dbReference type="ARBA" id="ARBA00022490"/>
    </source>
</evidence>
<dbReference type="InterPro" id="IPR003728">
    <property type="entry name" value="Ribosome_maturation_RimP"/>
</dbReference>
<dbReference type="PANTHER" id="PTHR33867:SF1">
    <property type="entry name" value="RIBOSOME MATURATION FACTOR RIMP"/>
    <property type="match status" value="1"/>
</dbReference>
<dbReference type="EMBL" id="FZQA01000001">
    <property type="protein sequence ID" value="SNT68142.1"/>
    <property type="molecule type" value="Genomic_DNA"/>
</dbReference>
<keyword evidence="2 3" id="KW-0690">Ribosome biogenesis</keyword>
<dbReference type="InterPro" id="IPR028989">
    <property type="entry name" value="RimP_N"/>
</dbReference>
<dbReference type="InterPro" id="IPR035956">
    <property type="entry name" value="RimP_N_sf"/>
</dbReference>
<dbReference type="RefSeq" id="WP_234993301.1">
    <property type="nucleotide sequence ID" value="NZ_FZQA01000001.1"/>
</dbReference>
<dbReference type="HAMAP" id="MF_01077">
    <property type="entry name" value="RimP"/>
    <property type="match status" value="1"/>
</dbReference>
<keyword evidence="7" id="KW-1185">Reference proteome</keyword>
<evidence type="ECO:0000313" key="6">
    <source>
        <dbReference type="EMBL" id="SNT68142.1"/>
    </source>
</evidence>
<evidence type="ECO:0000256" key="3">
    <source>
        <dbReference type="HAMAP-Rule" id="MF_01077"/>
    </source>
</evidence>
<evidence type="ECO:0000256" key="2">
    <source>
        <dbReference type="ARBA" id="ARBA00022517"/>
    </source>
</evidence>
<dbReference type="GO" id="GO:0005829">
    <property type="term" value="C:cytosol"/>
    <property type="evidence" value="ECO:0007669"/>
    <property type="project" value="TreeGrafter"/>
</dbReference>
<evidence type="ECO:0000259" key="4">
    <source>
        <dbReference type="Pfam" id="PF02576"/>
    </source>
</evidence>
<protein>
    <recommendedName>
        <fullName evidence="3">Ribosome maturation factor RimP</fullName>
    </recommendedName>
</protein>
<gene>
    <name evidence="3" type="primary">rimP</name>
    <name evidence="6" type="ORF">SAMN06297382_0638</name>
</gene>
<dbReference type="FunFam" id="3.30.300.70:FF:000001">
    <property type="entry name" value="Ribosome maturation factor RimP"/>
    <property type="match status" value="1"/>
</dbReference>
<dbReference type="GO" id="GO:0000028">
    <property type="term" value="P:ribosomal small subunit assembly"/>
    <property type="evidence" value="ECO:0007669"/>
    <property type="project" value="TreeGrafter"/>
</dbReference>
<dbReference type="CDD" id="cd01734">
    <property type="entry name" value="YlxS_C"/>
    <property type="match status" value="1"/>
</dbReference>
<comment type="function">
    <text evidence="3">Required for maturation of 30S ribosomal subunits.</text>
</comment>
<dbReference type="InterPro" id="IPR036847">
    <property type="entry name" value="RimP_C_sf"/>
</dbReference>
<dbReference type="PANTHER" id="PTHR33867">
    <property type="entry name" value="RIBOSOME MATURATION FACTOR RIMP"/>
    <property type="match status" value="1"/>
</dbReference>
<proteinExistence type="inferred from homology"/>
<organism evidence="6 7">
    <name type="scientific">Amphiplicatus metriothermophilus</name>
    <dbReference type="NCBI Taxonomy" id="1519374"/>
    <lineage>
        <taxon>Bacteria</taxon>
        <taxon>Pseudomonadati</taxon>
        <taxon>Pseudomonadota</taxon>
        <taxon>Alphaproteobacteria</taxon>
        <taxon>Parvularculales</taxon>
        <taxon>Parvularculaceae</taxon>
        <taxon>Amphiplicatus</taxon>
    </lineage>
</organism>
<dbReference type="Gene3D" id="3.30.300.70">
    <property type="entry name" value="RimP-like superfamily, N-terminal"/>
    <property type="match status" value="1"/>
</dbReference>